<dbReference type="RefSeq" id="WP_061609416.1">
    <property type="nucleotide sequence ID" value="NZ_JEMA01000600.1"/>
</dbReference>
<dbReference type="Pfam" id="PF00128">
    <property type="entry name" value="Alpha-amylase"/>
    <property type="match status" value="1"/>
</dbReference>
<dbReference type="Proteomes" id="UP000075260">
    <property type="component" value="Unassembled WGS sequence"/>
</dbReference>
<dbReference type="SMART" id="SM00642">
    <property type="entry name" value="Aamy"/>
    <property type="match status" value="1"/>
</dbReference>
<evidence type="ECO:0000259" key="1">
    <source>
        <dbReference type="SMART" id="SM00642"/>
    </source>
</evidence>
<organism evidence="2 3">
    <name type="scientific">Sorangium cellulosum</name>
    <name type="common">Polyangium cellulosum</name>
    <dbReference type="NCBI Taxonomy" id="56"/>
    <lineage>
        <taxon>Bacteria</taxon>
        <taxon>Pseudomonadati</taxon>
        <taxon>Myxococcota</taxon>
        <taxon>Polyangia</taxon>
        <taxon>Polyangiales</taxon>
        <taxon>Polyangiaceae</taxon>
        <taxon>Sorangium</taxon>
    </lineage>
</organism>
<dbReference type="PANTHER" id="PTHR47786:SF2">
    <property type="entry name" value="GLYCOSYL HYDROLASE FAMILY 13 CATALYTIC DOMAIN-CONTAINING PROTEIN"/>
    <property type="match status" value="1"/>
</dbReference>
<dbReference type="PANTHER" id="PTHR47786">
    <property type="entry name" value="ALPHA-1,4-GLUCAN:MALTOSE-1-PHOSPHATE MALTOSYLTRANSFERASE"/>
    <property type="match status" value="1"/>
</dbReference>
<name>A0A150QJ64_SORCE</name>
<gene>
    <name evidence="2" type="ORF">BE15_44225</name>
</gene>
<evidence type="ECO:0000313" key="3">
    <source>
        <dbReference type="Proteomes" id="UP000075260"/>
    </source>
</evidence>
<dbReference type="SUPFAM" id="SSF51445">
    <property type="entry name" value="(Trans)glycosidases"/>
    <property type="match status" value="1"/>
</dbReference>
<dbReference type="GO" id="GO:0005975">
    <property type="term" value="P:carbohydrate metabolic process"/>
    <property type="evidence" value="ECO:0007669"/>
    <property type="project" value="InterPro"/>
</dbReference>
<dbReference type="AlphaFoldDB" id="A0A150QJ64"/>
<sequence>MSSLVPAHQHPLLYAIFARVWLHELSRAAKARVTLASVPDAALDRLAALGVDYVYLMGVWTLGQEGPRFALTNPDLRAEYDRVLPDWTEADVVGSPFAVARYEVSPAFGGDAALADLRRRLASRGIGLLLDFVPNHVARDHHWVKEKPECFVAGDDGAPLSGRDPYTPPWPDTAQLDYRLASTRALSIEALRSVASRCDGVRCDMAMLVLDDVFRRTWSKRPPAERKAEATGEFWAEAIDAVRRDHPSFVFIAEAFWDLEWRLQMLGFDYTFDKSLYDRLSHASASSVRGHLAATPDYQRRSVRFIEHHDEPRIAAVLPPDRRRAAEFIAATVPGMRFIHHGQLEGRTVRASLHLARAPEEPVDQACLAFHERLLSAVRRPILRTGSFATLTPRGPGADAFVAYRWEPLPACGAPRSAAPLVAVVNFAPSRAGCRIPLDIAGIAGRKVLLVDLMTGTEHPRDGDELVDLSRGLGVELPAYGTHLFEIRR</sequence>
<accession>A0A150QJ64</accession>
<dbReference type="InterPro" id="IPR017853">
    <property type="entry name" value="GH"/>
</dbReference>
<dbReference type="CDD" id="cd11347">
    <property type="entry name" value="AmyAc_1"/>
    <property type="match status" value="1"/>
</dbReference>
<dbReference type="Gene3D" id="3.20.20.80">
    <property type="entry name" value="Glycosidases"/>
    <property type="match status" value="1"/>
</dbReference>
<dbReference type="InterPro" id="IPR006047">
    <property type="entry name" value="GH13_cat_dom"/>
</dbReference>
<protein>
    <submittedName>
        <fullName evidence="2">Alpha-amylase</fullName>
    </submittedName>
</protein>
<dbReference type="OrthoDB" id="9808590at2"/>
<reference evidence="2 3" key="1">
    <citation type="submission" date="2014-02" db="EMBL/GenBank/DDBJ databases">
        <title>The small core and large imbalanced accessory genome model reveals a collaborative survival strategy of Sorangium cellulosum strains in nature.</title>
        <authorList>
            <person name="Han K."/>
            <person name="Peng R."/>
            <person name="Blom J."/>
            <person name="Li Y.-Z."/>
        </authorList>
    </citation>
    <scope>NUCLEOTIDE SEQUENCE [LARGE SCALE GENOMIC DNA]</scope>
    <source>
        <strain evidence="2 3">So0008-312</strain>
    </source>
</reference>
<feature type="domain" description="Glycosyl hydrolase family 13 catalytic" evidence="1">
    <location>
        <begin position="68"/>
        <end position="371"/>
    </location>
</feature>
<comment type="caution">
    <text evidence="2">The sequence shown here is derived from an EMBL/GenBank/DDBJ whole genome shotgun (WGS) entry which is preliminary data.</text>
</comment>
<evidence type="ECO:0000313" key="2">
    <source>
        <dbReference type="EMBL" id="KYF68011.1"/>
    </source>
</evidence>
<proteinExistence type="predicted"/>
<dbReference type="EMBL" id="JEMA01000600">
    <property type="protein sequence ID" value="KYF68011.1"/>
    <property type="molecule type" value="Genomic_DNA"/>
</dbReference>